<dbReference type="GO" id="GO:0003955">
    <property type="term" value="F:NAD(P)H dehydrogenase (quinone) activity"/>
    <property type="evidence" value="ECO:0007669"/>
    <property type="project" value="TreeGrafter"/>
</dbReference>
<evidence type="ECO:0000313" key="9">
    <source>
        <dbReference type="Proteomes" id="UP000620075"/>
    </source>
</evidence>
<evidence type="ECO:0000256" key="5">
    <source>
        <dbReference type="PIRSR" id="PIRSR000350-4"/>
    </source>
</evidence>
<dbReference type="InterPro" id="IPR004099">
    <property type="entry name" value="Pyr_nucl-diS_OxRdtase_dimer"/>
</dbReference>
<protein>
    <submittedName>
        <fullName evidence="8">NAD(P)/FAD-dependent oxidoreductase</fullName>
    </submittedName>
</protein>
<feature type="binding site" evidence="4">
    <location>
        <position position="303"/>
    </location>
    <ligand>
        <name>FAD</name>
        <dbReference type="ChEBI" id="CHEBI:57692"/>
    </ligand>
</feature>
<comment type="caution">
    <text evidence="8">The sequence shown here is derived from an EMBL/GenBank/DDBJ whole genome shotgun (WGS) entry which is preliminary data.</text>
</comment>
<dbReference type="InterPro" id="IPR023753">
    <property type="entry name" value="FAD/NAD-binding_dom"/>
</dbReference>
<keyword evidence="2" id="KW-0285">Flavoprotein</keyword>
<dbReference type="Pfam" id="PF02852">
    <property type="entry name" value="Pyr_redox_dim"/>
    <property type="match status" value="1"/>
</dbReference>
<comment type="similarity">
    <text evidence="1">Belongs to the class-I pyridine nucleotide-disulfide oxidoreductase family.</text>
</comment>
<dbReference type="PRINTS" id="PR00368">
    <property type="entry name" value="FADPNR"/>
</dbReference>
<dbReference type="EMBL" id="JAEKNQ010000019">
    <property type="protein sequence ID" value="MBJ7602262.1"/>
    <property type="molecule type" value="Genomic_DNA"/>
</dbReference>
<feature type="disulfide bond" description="Redox-active" evidence="5">
    <location>
        <begin position="42"/>
        <end position="47"/>
    </location>
</feature>
<dbReference type="PANTHER" id="PTHR43014">
    <property type="entry name" value="MERCURIC REDUCTASE"/>
    <property type="match status" value="1"/>
</dbReference>
<dbReference type="AlphaFoldDB" id="A0A934K872"/>
<evidence type="ECO:0000259" key="6">
    <source>
        <dbReference type="Pfam" id="PF02852"/>
    </source>
</evidence>
<dbReference type="Proteomes" id="UP000620075">
    <property type="component" value="Unassembled WGS sequence"/>
</dbReference>
<dbReference type="PANTHER" id="PTHR43014:SF2">
    <property type="entry name" value="MERCURIC REDUCTASE"/>
    <property type="match status" value="1"/>
</dbReference>
<feature type="binding site" evidence="4">
    <location>
        <position position="263"/>
    </location>
    <ligand>
        <name>NAD(+)</name>
        <dbReference type="ChEBI" id="CHEBI:57540"/>
    </ligand>
</feature>
<evidence type="ECO:0000256" key="4">
    <source>
        <dbReference type="PIRSR" id="PIRSR000350-3"/>
    </source>
</evidence>
<evidence type="ECO:0000313" key="8">
    <source>
        <dbReference type="EMBL" id="MBJ7602262.1"/>
    </source>
</evidence>
<evidence type="ECO:0000256" key="3">
    <source>
        <dbReference type="ARBA" id="ARBA00022827"/>
    </source>
</evidence>
<name>A0A934K872_9BACT</name>
<accession>A0A934K872</accession>
<dbReference type="SUPFAM" id="SSF51905">
    <property type="entry name" value="FAD/NAD(P)-binding domain"/>
    <property type="match status" value="1"/>
</dbReference>
<sequence length="460" mass="48565">MSDEYDLAVIGAGSAGLSAAGFAVRLGARTALVEAERIGGDCTWTGCVPSKALLHAGRIAHEMRTAGLYGLPSCERGIDLRAILIAAGEAVARVYELESPERLRAAGVEVRLGAARFIDPHTVEVEGEGRLRAKHFLLCTGARPSLPAVPGLEAVPHVTYRDVWDLTELPRRLAVLGGGPTGCELGQAFQRLGSQVTLLEAAAHLLPSTEPAAGELLRAVFGSEGMDVRLATSVQSAAVGQVGLRLSTTTGEIETDTLLVAAGRTPVTDGLDLHRAGVELTGAAVKVDGKLQTSQPHIYAAGDVTGSFQFTHYAGWQAVQAVRNILLPGGVQGTRAAVPWAVFTDPEVAQVGELRGSCREWPVARVDRAQATRRRSGLIRVYLDGRGRINGALICLEAAAELINELSLAMQTGTRWAEVANAIHTYPSYGMALQQLAAQDAVAAVTSGFRGRLLNRLAKR</sequence>
<reference evidence="8 9" key="1">
    <citation type="submission" date="2020-10" db="EMBL/GenBank/DDBJ databases">
        <title>Ca. Dormibacterota MAGs.</title>
        <authorList>
            <person name="Montgomery K."/>
        </authorList>
    </citation>
    <scope>NUCLEOTIDE SEQUENCE [LARGE SCALE GENOMIC DNA]</scope>
    <source>
        <strain evidence="8">SC8811_S16_3</strain>
    </source>
</reference>
<dbReference type="InterPro" id="IPR036188">
    <property type="entry name" value="FAD/NAD-bd_sf"/>
</dbReference>
<proteinExistence type="inferred from homology"/>
<dbReference type="PIRSF" id="PIRSF000350">
    <property type="entry name" value="Mercury_reductase_MerA"/>
    <property type="match status" value="1"/>
</dbReference>
<gene>
    <name evidence="8" type="ORF">JF888_03570</name>
</gene>
<feature type="domain" description="Pyridine nucleotide-disulphide oxidoreductase dimerisation" evidence="6">
    <location>
        <begin position="338"/>
        <end position="435"/>
    </location>
</feature>
<dbReference type="Gene3D" id="3.30.390.30">
    <property type="match status" value="1"/>
</dbReference>
<evidence type="ECO:0000259" key="7">
    <source>
        <dbReference type="Pfam" id="PF07992"/>
    </source>
</evidence>
<organism evidence="8 9">
    <name type="scientific">Candidatus Dormiibacter inghamiae</name>
    <dbReference type="NCBI Taxonomy" id="3127013"/>
    <lineage>
        <taxon>Bacteria</taxon>
        <taxon>Bacillati</taxon>
        <taxon>Candidatus Dormiibacterota</taxon>
        <taxon>Candidatus Dormibacteria</taxon>
        <taxon>Candidatus Dormibacterales</taxon>
        <taxon>Candidatus Dormibacteraceae</taxon>
        <taxon>Candidatus Dormiibacter</taxon>
    </lineage>
</organism>
<dbReference type="Gene3D" id="3.50.50.60">
    <property type="entry name" value="FAD/NAD(P)-binding domain"/>
    <property type="match status" value="2"/>
</dbReference>
<feature type="domain" description="FAD/NAD(P)-binding" evidence="7">
    <location>
        <begin position="5"/>
        <end position="318"/>
    </location>
</feature>
<feature type="binding site" evidence="4">
    <location>
        <position position="51"/>
    </location>
    <ligand>
        <name>FAD</name>
        <dbReference type="ChEBI" id="CHEBI:57692"/>
    </ligand>
</feature>
<feature type="binding site" evidence="4">
    <location>
        <position position="200"/>
    </location>
    <ligand>
        <name>NAD(+)</name>
        <dbReference type="ChEBI" id="CHEBI:57540"/>
    </ligand>
</feature>
<feature type="binding site" evidence="4">
    <location>
        <begin position="177"/>
        <end position="184"/>
    </location>
    <ligand>
        <name>NAD(+)</name>
        <dbReference type="ChEBI" id="CHEBI:57540"/>
    </ligand>
</feature>
<dbReference type="SUPFAM" id="SSF55424">
    <property type="entry name" value="FAD/NAD-linked reductases, dimerisation (C-terminal) domain"/>
    <property type="match status" value="1"/>
</dbReference>
<dbReference type="GO" id="GO:0050660">
    <property type="term" value="F:flavin adenine dinucleotide binding"/>
    <property type="evidence" value="ECO:0007669"/>
    <property type="project" value="TreeGrafter"/>
</dbReference>
<dbReference type="Pfam" id="PF07992">
    <property type="entry name" value="Pyr_redox_2"/>
    <property type="match status" value="1"/>
</dbReference>
<dbReference type="InterPro" id="IPR001100">
    <property type="entry name" value="Pyr_nuc-diS_OxRdtase"/>
</dbReference>
<keyword evidence="3 4" id="KW-0274">FAD</keyword>
<keyword evidence="4" id="KW-0547">Nucleotide-binding</keyword>
<dbReference type="InterPro" id="IPR016156">
    <property type="entry name" value="FAD/NAD-linked_Rdtase_dimer_sf"/>
</dbReference>
<comment type="cofactor">
    <cofactor evidence="4">
        <name>FAD</name>
        <dbReference type="ChEBI" id="CHEBI:57692"/>
    </cofactor>
    <text evidence="4">Binds 1 FAD per subunit.</text>
</comment>
<evidence type="ECO:0000256" key="1">
    <source>
        <dbReference type="ARBA" id="ARBA00007532"/>
    </source>
</evidence>
<dbReference type="PRINTS" id="PR00411">
    <property type="entry name" value="PNDRDTASEI"/>
</dbReference>
<keyword evidence="4" id="KW-0520">NAD</keyword>
<dbReference type="RefSeq" id="WP_338176666.1">
    <property type="nucleotide sequence ID" value="NZ_JAEKNQ010000019.1"/>
</dbReference>
<evidence type="ECO:0000256" key="2">
    <source>
        <dbReference type="ARBA" id="ARBA00022630"/>
    </source>
</evidence>